<dbReference type="Proteomes" id="UP000538507">
    <property type="component" value="Unassembled WGS sequence"/>
</dbReference>
<name>A0AAE2MMH1_RHILE</name>
<comment type="caution">
    <text evidence="1">The sequence shown here is derived from an EMBL/GenBank/DDBJ whole genome shotgun (WGS) entry which is preliminary data.</text>
</comment>
<accession>A0AAE2MMH1</accession>
<reference evidence="1 2" key="1">
    <citation type="submission" date="2020-08" db="EMBL/GenBank/DDBJ databases">
        <title>Genomic Encyclopedia of Type Strains, Phase IV (KMG-V): Genome sequencing to study the core and pangenomes of soil and plant-associated prokaryotes.</title>
        <authorList>
            <person name="Whitman W."/>
        </authorList>
    </citation>
    <scope>NUCLEOTIDE SEQUENCE [LARGE SCALE GENOMIC DNA]</scope>
    <source>
        <strain evidence="1 2">SEMIA 415</strain>
    </source>
</reference>
<gene>
    <name evidence="1" type="ORF">GGE16_004299</name>
</gene>
<dbReference type="RefSeq" id="WP_183608952.1">
    <property type="nucleotide sequence ID" value="NZ_JACHAZ010000004.1"/>
</dbReference>
<proteinExistence type="predicted"/>
<organism evidence="1 2">
    <name type="scientific">Rhizobium leguminosarum</name>
    <dbReference type="NCBI Taxonomy" id="384"/>
    <lineage>
        <taxon>Bacteria</taxon>
        <taxon>Pseudomonadati</taxon>
        <taxon>Pseudomonadota</taxon>
        <taxon>Alphaproteobacteria</taxon>
        <taxon>Hyphomicrobiales</taxon>
        <taxon>Rhizobiaceae</taxon>
        <taxon>Rhizobium/Agrobacterium group</taxon>
        <taxon>Rhizobium</taxon>
    </lineage>
</organism>
<evidence type="ECO:0000313" key="1">
    <source>
        <dbReference type="EMBL" id="MBB4292223.1"/>
    </source>
</evidence>
<evidence type="ECO:0000313" key="2">
    <source>
        <dbReference type="Proteomes" id="UP000538507"/>
    </source>
</evidence>
<protein>
    <submittedName>
        <fullName evidence="1">Uncharacterized protein</fullName>
    </submittedName>
</protein>
<dbReference type="AlphaFoldDB" id="A0AAE2MMH1"/>
<dbReference type="EMBL" id="JACIGO010000005">
    <property type="protein sequence ID" value="MBB4292223.1"/>
    <property type="molecule type" value="Genomic_DNA"/>
</dbReference>
<sequence>MGRLRQFFRLSALRDDLETRLLAREYRALLLDDHFEDGTDRELQSRCADLCSEISSRHYRHRY</sequence>